<proteinExistence type="predicted"/>
<name>A0AAJ3LTW1_PROHU</name>
<protein>
    <submittedName>
        <fullName evidence="2">Outer membrane lipoprotein</fullName>
    </submittedName>
</protein>
<dbReference type="EMBL" id="LXEV01000021">
    <property type="protein sequence ID" value="OAT47150.1"/>
    <property type="molecule type" value="Genomic_DNA"/>
</dbReference>
<dbReference type="RefSeq" id="WP_064719661.1">
    <property type="nucleotide sequence ID" value="NZ_LXEV01000021.1"/>
</dbReference>
<dbReference type="Proteomes" id="UP000078250">
    <property type="component" value="Unassembled WGS sequence"/>
</dbReference>
<evidence type="ECO:0000313" key="3">
    <source>
        <dbReference type="Proteomes" id="UP000078250"/>
    </source>
</evidence>
<gene>
    <name evidence="2" type="ORF">M997_1677</name>
</gene>
<dbReference type="AlphaFoldDB" id="A0AAJ3LTW1"/>
<reference evidence="2 3" key="1">
    <citation type="submission" date="2016-04" db="EMBL/GenBank/DDBJ databases">
        <title>ATOL: Assembling a taxonomically balanced genome-scale reconstruction of the evolutionary history of the Enterobacteriaceae.</title>
        <authorList>
            <person name="Plunkett G.III."/>
            <person name="Neeno-Eckwall E.C."/>
            <person name="Glasner J.D."/>
            <person name="Perna N.T."/>
        </authorList>
    </citation>
    <scope>NUCLEOTIDE SEQUENCE [LARGE SCALE GENOMIC DNA]</scope>
    <source>
        <strain evidence="2 3">ATCC 700826</strain>
    </source>
</reference>
<feature type="chain" id="PRO_5042531624" evidence="1">
    <location>
        <begin position="21"/>
        <end position="251"/>
    </location>
</feature>
<keyword evidence="1" id="KW-0732">Signal</keyword>
<dbReference type="PROSITE" id="PS51257">
    <property type="entry name" value="PROKAR_LIPOPROTEIN"/>
    <property type="match status" value="1"/>
</dbReference>
<evidence type="ECO:0000256" key="1">
    <source>
        <dbReference type="SAM" id="SignalP"/>
    </source>
</evidence>
<keyword evidence="3" id="KW-1185">Reference proteome</keyword>
<evidence type="ECO:0000313" key="2">
    <source>
        <dbReference type="EMBL" id="OAT47150.1"/>
    </source>
</evidence>
<sequence length="251" mass="28623">MKLFKIIASFSLMSVLIFTSGCTTIEKKYPISTDISSEQTTNRALSTKWGESIQSEVQKVDAIRLSQQPYEIAAIHYQSGKPSNNSQKIKWANLDPINLSILAEDKKIIPLYQIKNNQYTLYGKENERYIIYLNNINRQKSYEVVVTVDGLDVISGKSASYQNRGYLLRPGDDLFIEGFRKSDQQVAVFRFGLADEGYVNFNTEGDKKDIGIIYVSVFEVKESTTEEIQKCIYSQKRFLDDNSYAPEPCIP</sequence>
<comment type="caution">
    <text evidence="2">The sequence shown here is derived from an EMBL/GenBank/DDBJ whole genome shotgun (WGS) entry which is preliminary data.</text>
</comment>
<feature type="signal peptide" evidence="1">
    <location>
        <begin position="1"/>
        <end position="20"/>
    </location>
</feature>
<organism evidence="2 3">
    <name type="scientific">Proteus hauseri ATCC 700826</name>
    <dbReference type="NCBI Taxonomy" id="1354271"/>
    <lineage>
        <taxon>Bacteria</taxon>
        <taxon>Pseudomonadati</taxon>
        <taxon>Pseudomonadota</taxon>
        <taxon>Gammaproteobacteria</taxon>
        <taxon>Enterobacterales</taxon>
        <taxon>Morganellaceae</taxon>
        <taxon>Proteus</taxon>
    </lineage>
</organism>
<accession>A0AAJ3LTW1</accession>
<keyword evidence="2" id="KW-0449">Lipoprotein</keyword>